<dbReference type="GO" id="GO:0098552">
    <property type="term" value="C:side of membrane"/>
    <property type="evidence" value="ECO:0007669"/>
    <property type="project" value="UniProtKB-KW"/>
</dbReference>
<dbReference type="GO" id="GO:0030431">
    <property type="term" value="P:sleep"/>
    <property type="evidence" value="ECO:0007669"/>
    <property type="project" value="InterPro"/>
</dbReference>
<dbReference type="InterPro" id="IPR050975">
    <property type="entry name" value="Sleep_regulator"/>
</dbReference>
<dbReference type="AlphaFoldDB" id="A0AAV8Z6S9"/>
<reference evidence="9" key="1">
    <citation type="journal article" date="2023" name="Insect Mol. Biol.">
        <title>Genome sequencing provides insights into the evolution of gene families encoding plant cell wall-degrading enzymes in longhorned beetles.</title>
        <authorList>
            <person name="Shin N.R."/>
            <person name="Okamura Y."/>
            <person name="Kirsch R."/>
            <person name="Pauchet Y."/>
        </authorList>
    </citation>
    <scope>NUCLEOTIDE SEQUENCE</scope>
    <source>
        <strain evidence="9">AMC_N1</strain>
    </source>
</reference>
<dbReference type="GO" id="GO:0032222">
    <property type="term" value="P:regulation of synaptic transmission, cholinergic"/>
    <property type="evidence" value="ECO:0007669"/>
    <property type="project" value="InterPro"/>
</dbReference>
<evidence type="ECO:0000256" key="8">
    <source>
        <dbReference type="ARBA" id="ARBA00023288"/>
    </source>
</evidence>
<gene>
    <name evidence="9" type="ORF">NQ318_022417</name>
</gene>
<comment type="caution">
    <text evidence="9">The sequence shown here is derived from an EMBL/GenBank/DDBJ whole genome shotgun (WGS) entry which is preliminary data.</text>
</comment>
<evidence type="ECO:0000256" key="5">
    <source>
        <dbReference type="ARBA" id="ARBA00022989"/>
    </source>
</evidence>
<evidence type="ECO:0000313" key="9">
    <source>
        <dbReference type="EMBL" id="KAJ8959156.1"/>
    </source>
</evidence>
<dbReference type="Proteomes" id="UP001162162">
    <property type="component" value="Unassembled WGS sequence"/>
</dbReference>
<proteinExistence type="predicted"/>
<feature type="non-terminal residue" evidence="9">
    <location>
        <position position="1"/>
    </location>
</feature>
<evidence type="ECO:0000256" key="2">
    <source>
        <dbReference type="ARBA" id="ARBA00022622"/>
    </source>
</evidence>
<keyword evidence="7" id="KW-0325">Glycoprotein</keyword>
<keyword evidence="8" id="KW-0449">Lipoprotein</keyword>
<keyword evidence="5" id="KW-1133">Transmembrane helix</keyword>
<dbReference type="CDD" id="cd00117">
    <property type="entry name" value="TFP"/>
    <property type="match status" value="1"/>
</dbReference>
<evidence type="ECO:0008006" key="11">
    <source>
        <dbReference type="Google" id="ProtNLM"/>
    </source>
</evidence>
<organism evidence="9 10">
    <name type="scientific">Aromia moschata</name>
    <dbReference type="NCBI Taxonomy" id="1265417"/>
    <lineage>
        <taxon>Eukaryota</taxon>
        <taxon>Metazoa</taxon>
        <taxon>Ecdysozoa</taxon>
        <taxon>Arthropoda</taxon>
        <taxon>Hexapoda</taxon>
        <taxon>Insecta</taxon>
        <taxon>Pterygota</taxon>
        <taxon>Neoptera</taxon>
        <taxon>Endopterygota</taxon>
        <taxon>Coleoptera</taxon>
        <taxon>Polyphaga</taxon>
        <taxon>Cucujiformia</taxon>
        <taxon>Chrysomeloidea</taxon>
        <taxon>Cerambycidae</taxon>
        <taxon>Cerambycinae</taxon>
        <taxon>Callichromatini</taxon>
        <taxon>Aromia</taxon>
    </lineage>
</organism>
<keyword evidence="4" id="KW-0732">Signal</keyword>
<dbReference type="InterPro" id="IPR031424">
    <property type="entry name" value="QVR-like"/>
</dbReference>
<dbReference type="EMBL" id="JAPWTK010000014">
    <property type="protein sequence ID" value="KAJ8959156.1"/>
    <property type="molecule type" value="Genomic_DNA"/>
</dbReference>
<keyword evidence="6" id="KW-0472">Membrane</keyword>
<dbReference type="PANTHER" id="PTHR33562">
    <property type="entry name" value="ATILLA, ISOFORM B-RELATED-RELATED"/>
    <property type="match status" value="1"/>
</dbReference>
<keyword evidence="3" id="KW-0812">Transmembrane</keyword>
<evidence type="ECO:0000256" key="4">
    <source>
        <dbReference type="ARBA" id="ARBA00022729"/>
    </source>
</evidence>
<evidence type="ECO:0000256" key="6">
    <source>
        <dbReference type="ARBA" id="ARBA00023136"/>
    </source>
</evidence>
<dbReference type="Pfam" id="PF17064">
    <property type="entry name" value="QVR"/>
    <property type="match status" value="1"/>
</dbReference>
<sequence>RHSSKNDTLTVFKRSSSLIFLAFGLTCYKCNSKDSVSCKWGLTSFTYDTEQCTSIGSILDSVAGAKCYKITAENKDGSEYIARGCLPPATVGCNAIASAIGWMSSQSSNDGESLKNLSCETCDTDKCNSANVVKGLTLLSLLVAAGVFLF</sequence>
<evidence type="ECO:0000256" key="3">
    <source>
        <dbReference type="ARBA" id="ARBA00022692"/>
    </source>
</evidence>
<evidence type="ECO:0000256" key="7">
    <source>
        <dbReference type="ARBA" id="ARBA00023180"/>
    </source>
</evidence>
<accession>A0AAV8Z6S9</accession>
<keyword evidence="2" id="KW-0336">GPI-anchor</keyword>
<name>A0AAV8Z6S9_9CUCU</name>
<comment type="subcellular location">
    <subcellularLocation>
        <location evidence="1">Membrane</location>
        <topology evidence="1">Lipid-anchor</topology>
        <topology evidence="1">GPI-anchor</topology>
    </subcellularLocation>
</comment>
<dbReference type="PANTHER" id="PTHR33562:SF20">
    <property type="entry name" value="PROTEIN QUIVER"/>
    <property type="match status" value="1"/>
</dbReference>
<evidence type="ECO:0000256" key="1">
    <source>
        <dbReference type="ARBA" id="ARBA00004589"/>
    </source>
</evidence>
<protein>
    <recommendedName>
        <fullName evidence="11">Protein sleepless</fullName>
    </recommendedName>
</protein>
<keyword evidence="10" id="KW-1185">Reference proteome</keyword>
<evidence type="ECO:0000313" key="10">
    <source>
        <dbReference type="Proteomes" id="UP001162162"/>
    </source>
</evidence>